<dbReference type="AlphaFoldDB" id="A0ABC8R2G8"/>
<keyword evidence="2" id="KW-1185">Reference proteome</keyword>
<feature type="non-terminal residue" evidence="1">
    <location>
        <position position="1"/>
    </location>
</feature>
<dbReference type="EMBL" id="CAUOFW020000943">
    <property type="protein sequence ID" value="CAK9139191.1"/>
    <property type="molecule type" value="Genomic_DNA"/>
</dbReference>
<name>A0ABC8R2G8_9AQUA</name>
<organism evidence="1 2">
    <name type="scientific">Ilex paraguariensis</name>
    <name type="common">yerba mate</name>
    <dbReference type="NCBI Taxonomy" id="185542"/>
    <lineage>
        <taxon>Eukaryota</taxon>
        <taxon>Viridiplantae</taxon>
        <taxon>Streptophyta</taxon>
        <taxon>Embryophyta</taxon>
        <taxon>Tracheophyta</taxon>
        <taxon>Spermatophyta</taxon>
        <taxon>Magnoliopsida</taxon>
        <taxon>eudicotyledons</taxon>
        <taxon>Gunneridae</taxon>
        <taxon>Pentapetalae</taxon>
        <taxon>asterids</taxon>
        <taxon>campanulids</taxon>
        <taxon>Aquifoliales</taxon>
        <taxon>Aquifoliaceae</taxon>
        <taxon>Ilex</taxon>
    </lineage>
</organism>
<sequence length="57" mass="6328">TKKEINYLQRKDPNGIENGYRPLGAEMKQLDIQAQLTSDSDNDQIGIIGECENAGSF</sequence>
<evidence type="ECO:0000313" key="1">
    <source>
        <dbReference type="EMBL" id="CAK9139191.1"/>
    </source>
</evidence>
<reference evidence="1 2" key="1">
    <citation type="submission" date="2024-02" db="EMBL/GenBank/DDBJ databases">
        <authorList>
            <person name="Vignale AGUSTIN F."/>
            <person name="Sosa J E."/>
            <person name="Modenutti C."/>
        </authorList>
    </citation>
    <scope>NUCLEOTIDE SEQUENCE [LARGE SCALE GENOMIC DNA]</scope>
</reference>
<protein>
    <submittedName>
        <fullName evidence="1">Uncharacterized protein</fullName>
    </submittedName>
</protein>
<comment type="caution">
    <text evidence="1">The sequence shown here is derived from an EMBL/GenBank/DDBJ whole genome shotgun (WGS) entry which is preliminary data.</text>
</comment>
<evidence type="ECO:0000313" key="2">
    <source>
        <dbReference type="Proteomes" id="UP001642360"/>
    </source>
</evidence>
<accession>A0ABC8R2G8</accession>
<dbReference type="Proteomes" id="UP001642360">
    <property type="component" value="Unassembled WGS sequence"/>
</dbReference>
<proteinExistence type="predicted"/>
<gene>
    <name evidence="1" type="ORF">ILEXP_LOCUS6553</name>
</gene>